<evidence type="ECO:0000256" key="1">
    <source>
        <dbReference type="SAM" id="MobiDB-lite"/>
    </source>
</evidence>
<feature type="region of interest" description="Disordered" evidence="1">
    <location>
        <begin position="64"/>
        <end position="87"/>
    </location>
</feature>
<evidence type="ECO:0000313" key="2">
    <source>
        <dbReference type="EMBL" id="EUA56434.1"/>
    </source>
</evidence>
<comment type="caution">
    <text evidence="2">The sequence shown here is derived from an EMBL/GenBank/DDBJ whole genome shotgun (WGS) entry which is preliminary data.</text>
</comment>
<proteinExistence type="predicted"/>
<dbReference type="AlphaFoldDB" id="X8CK10"/>
<gene>
    <name evidence="2" type="ORF">I553_8482</name>
</gene>
<protein>
    <submittedName>
        <fullName evidence="2">Uncharacterized protein</fullName>
    </submittedName>
</protein>
<dbReference type="EMBL" id="JAOB01000029">
    <property type="protein sequence ID" value="EUA56434.1"/>
    <property type="molecule type" value="Genomic_DNA"/>
</dbReference>
<name>X8CK10_MYCXE</name>
<sequence>MPGARRERRHHPKSYRFLEHACMARDAPTVKTVDLRGTKILVPKLFAFTDAWRPFAGIAAAAGHRHSNSEFEYPTTLSGPSACQHDR</sequence>
<reference evidence="2" key="1">
    <citation type="submission" date="2014-01" db="EMBL/GenBank/DDBJ databases">
        <authorList>
            <person name="Brown-Elliot B."/>
            <person name="Wallace R."/>
            <person name="Lenaerts A."/>
            <person name="Ordway D."/>
            <person name="DeGroote M.A."/>
            <person name="Parker T."/>
            <person name="Sizemore C."/>
            <person name="Tallon L.J."/>
            <person name="Sadzewicz L.K."/>
            <person name="Sengamalay N."/>
            <person name="Fraser C.M."/>
            <person name="Hine E."/>
            <person name="Shefchek K.A."/>
            <person name="Das S.P."/>
            <person name="Tettelin H."/>
        </authorList>
    </citation>
    <scope>NUCLEOTIDE SEQUENCE [LARGE SCALE GENOMIC DNA]</scope>
    <source>
        <strain evidence="2">4042</strain>
    </source>
</reference>
<organism evidence="2">
    <name type="scientific">Mycobacterium xenopi 4042</name>
    <dbReference type="NCBI Taxonomy" id="1299334"/>
    <lineage>
        <taxon>Bacteria</taxon>
        <taxon>Bacillati</taxon>
        <taxon>Actinomycetota</taxon>
        <taxon>Actinomycetes</taxon>
        <taxon>Mycobacteriales</taxon>
        <taxon>Mycobacteriaceae</taxon>
        <taxon>Mycobacterium</taxon>
    </lineage>
</organism>
<accession>X8CK10</accession>